<dbReference type="PANTHER" id="PTHR31630">
    <property type="entry name" value="PHYTANOYL-COA DIOXYGENASE-RELATED-RELATED"/>
    <property type="match status" value="1"/>
</dbReference>
<dbReference type="Gene3D" id="2.60.120.620">
    <property type="entry name" value="q2cbj1_9rhob like domain"/>
    <property type="match status" value="1"/>
</dbReference>
<dbReference type="SUPFAM" id="SSF51197">
    <property type="entry name" value="Clavaminate synthase-like"/>
    <property type="match status" value="1"/>
</dbReference>
<dbReference type="Pfam" id="PF05721">
    <property type="entry name" value="PhyH"/>
    <property type="match status" value="1"/>
</dbReference>
<keyword evidence="2" id="KW-1185">Reference proteome</keyword>
<dbReference type="AlphaFoldDB" id="A0A8H7T530"/>
<dbReference type="OrthoDB" id="445007at2759"/>
<dbReference type="InterPro" id="IPR008775">
    <property type="entry name" value="Phytyl_CoA_dOase-like"/>
</dbReference>
<organism evidence="1 2">
    <name type="scientific">Cadophora malorum</name>
    <dbReference type="NCBI Taxonomy" id="108018"/>
    <lineage>
        <taxon>Eukaryota</taxon>
        <taxon>Fungi</taxon>
        <taxon>Dikarya</taxon>
        <taxon>Ascomycota</taxon>
        <taxon>Pezizomycotina</taxon>
        <taxon>Leotiomycetes</taxon>
        <taxon>Helotiales</taxon>
        <taxon>Ploettnerulaceae</taxon>
        <taxon>Cadophora</taxon>
    </lineage>
</organism>
<dbReference type="PANTHER" id="PTHR31630:SF6">
    <property type="entry name" value="PHYTANOYL-COA DIOXYGENASE-RELATED"/>
    <property type="match status" value="1"/>
</dbReference>
<proteinExistence type="predicted"/>
<reference evidence="1" key="1">
    <citation type="submission" date="2021-02" db="EMBL/GenBank/DDBJ databases">
        <title>Genome sequence Cadophora malorum strain M34.</title>
        <authorList>
            <person name="Stefanovic E."/>
            <person name="Vu D."/>
            <person name="Scully C."/>
            <person name="Dijksterhuis J."/>
            <person name="Roader J."/>
            <person name="Houbraken J."/>
        </authorList>
    </citation>
    <scope>NUCLEOTIDE SEQUENCE</scope>
    <source>
        <strain evidence="1">M34</strain>
    </source>
</reference>
<protein>
    <recommendedName>
        <fullName evidence="3">Clavaminate synthase-like protein</fullName>
    </recommendedName>
</protein>
<dbReference type="Proteomes" id="UP000664132">
    <property type="component" value="Unassembled WGS sequence"/>
</dbReference>
<dbReference type="EMBL" id="JAFJYH010000364">
    <property type="protein sequence ID" value="KAG4412625.1"/>
    <property type="molecule type" value="Genomic_DNA"/>
</dbReference>
<evidence type="ECO:0008006" key="3">
    <source>
        <dbReference type="Google" id="ProtNLM"/>
    </source>
</evidence>
<comment type="caution">
    <text evidence="1">The sequence shown here is derived from an EMBL/GenBank/DDBJ whole genome shotgun (WGS) entry which is preliminary data.</text>
</comment>
<evidence type="ECO:0000313" key="1">
    <source>
        <dbReference type="EMBL" id="KAG4412625.1"/>
    </source>
</evidence>
<sequence length="346" mass="40045">MSSTQTETVTETVSPLAKFSTPKDLVDFSGMTFGDWRDEFHKNGCVVFKGVITPEKAQYYREKQLKWLHNFELGFDENDESTWTAEHLPVSFKGGMYFAYGSPHESMAWEARTEPAVMEIFEKLWGTKELLSSFDGMNISLPRRKDLEWSPWPHCDQNPAREGMQAVQGLLNYAPNGPKDGGLMLMKGSAKLFEEFFSTPREFYAHEDAPPPEMKYMDLFLFSPSDLKWFEDRSCEMIKVDMEPGDFVLWDSRTMHYACLPEGNQIRHVQYICMTPKKFVTEDQLKLKQDCFNKWIGTTHWPHCNIRPAAEPPMRNGKVCPKNRTEPFEKPELTKDVLRLAGVEAY</sequence>
<accession>A0A8H7T530</accession>
<name>A0A8H7T530_9HELO</name>
<evidence type="ECO:0000313" key="2">
    <source>
        <dbReference type="Proteomes" id="UP000664132"/>
    </source>
</evidence>
<gene>
    <name evidence="1" type="ORF">IFR04_014224</name>
</gene>